<accession>A0A1A9WW77</accession>
<dbReference type="EnsemblMetazoa" id="GBRI034733-RA">
    <property type="protein sequence ID" value="GBRI034733-PA"/>
    <property type="gene ID" value="GBRI034733"/>
</dbReference>
<dbReference type="Proteomes" id="UP000091820">
    <property type="component" value="Unassembled WGS sequence"/>
</dbReference>
<evidence type="ECO:0000256" key="3">
    <source>
        <dbReference type="ARBA" id="ARBA00022722"/>
    </source>
</evidence>
<feature type="coiled-coil region" evidence="7">
    <location>
        <begin position="112"/>
        <end position="139"/>
    </location>
</feature>
<dbReference type="InterPro" id="IPR034922">
    <property type="entry name" value="REX1-like_exo"/>
</dbReference>
<comment type="subcellular location">
    <subcellularLocation>
        <location evidence="1">Nucleus</location>
    </subcellularLocation>
</comment>
<dbReference type="AlphaFoldDB" id="A0A1A9WW77"/>
<dbReference type="InterPro" id="IPR012337">
    <property type="entry name" value="RNaseH-like_sf"/>
</dbReference>
<evidence type="ECO:0000256" key="4">
    <source>
        <dbReference type="ARBA" id="ARBA00022801"/>
    </source>
</evidence>
<keyword evidence="5" id="KW-0269">Exonuclease</keyword>
<dbReference type="FunFam" id="3.30.420.10:FF:000019">
    <property type="entry name" value="RNA exonuclease NEF-sp"/>
    <property type="match status" value="1"/>
</dbReference>
<dbReference type="STRING" id="37001.A0A1A9WW77"/>
<name>A0A1A9WW77_9MUSC</name>
<evidence type="ECO:0000256" key="6">
    <source>
        <dbReference type="ARBA" id="ARBA00023242"/>
    </source>
</evidence>
<dbReference type="SMART" id="SM00479">
    <property type="entry name" value="EXOIII"/>
    <property type="match status" value="1"/>
</dbReference>
<organism evidence="9 10">
    <name type="scientific">Glossina brevipalpis</name>
    <dbReference type="NCBI Taxonomy" id="37001"/>
    <lineage>
        <taxon>Eukaryota</taxon>
        <taxon>Metazoa</taxon>
        <taxon>Ecdysozoa</taxon>
        <taxon>Arthropoda</taxon>
        <taxon>Hexapoda</taxon>
        <taxon>Insecta</taxon>
        <taxon>Pterygota</taxon>
        <taxon>Neoptera</taxon>
        <taxon>Endopterygota</taxon>
        <taxon>Diptera</taxon>
        <taxon>Brachycera</taxon>
        <taxon>Muscomorpha</taxon>
        <taxon>Hippoboscoidea</taxon>
        <taxon>Glossinidae</taxon>
        <taxon>Glossina</taxon>
    </lineage>
</organism>
<reference evidence="9" key="2">
    <citation type="submission" date="2020-05" db="UniProtKB">
        <authorList>
            <consortium name="EnsemblMetazoa"/>
        </authorList>
    </citation>
    <scope>IDENTIFICATION</scope>
    <source>
        <strain evidence="9">IAEA</strain>
    </source>
</reference>
<dbReference type="CDD" id="cd06145">
    <property type="entry name" value="REX1_like"/>
    <property type="match status" value="1"/>
</dbReference>
<feature type="domain" description="Exonuclease" evidence="8">
    <location>
        <begin position="352"/>
        <end position="512"/>
    </location>
</feature>
<dbReference type="PANTHER" id="PTHR12801:SF82">
    <property type="entry name" value="RNA EXONUCLEASE 5"/>
    <property type="match status" value="1"/>
</dbReference>
<evidence type="ECO:0000256" key="5">
    <source>
        <dbReference type="ARBA" id="ARBA00022839"/>
    </source>
</evidence>
<proteinExistence type="inferred from homology"/>
<dbReference type="Pfam" id="PF00929">
    <property type="entry name" value="RNase_T"/>
    <property type="match status" value="1"/>
</dbReference>
<dbReference type="SUPFAM" id="SSF53098">
    <property type="entry name" value="Ribonuclease H-like"/>
    <property type="match status" value="1"/>
</dbReference>
<dbReference type="InterPro" id="IPR047021">
    <property type="entry name" value="REXO1/3/4-like"/>
</dbReference>
<keyword evidence="7" id="KW-0175">Coiled coil</keyword>
<dbReference type="InterPro" id="IPR036397">
    <property type="entry name" value="RNaseH_sf"/>
</dbReference>
<evidence type="ECO:0000256" key="1">
    <source>
        <dbReference type="ARBA" id="ARBA00004123"/>
    </source>
</evidence>
<protein>
    <recommendedName>
        <fullName evidence="8">Exonuclease domain-containing protein</fullName>
    </recommendedName>
</protein>
<keyword evidence="3" id="KW-0540">Nuclease</keyword>
<dbReference type="Gene3D" id="3.30.420.10">
    <property type="entry name" value="Ribonuclease H-like superfamily/Ribonuclease H"/>
    <property type="match status" value="1"/>
</dbReference>
<evidence type="ECO:0000259" key="8">
    <source>
        <dbReference type="SMART" id="SM00479"/>
    </source>
</evidence>
<comment type="similarity">
    <text evidence="2">Belongs to the REXO1/REXO3 family.</text>
</comment>
<evidence type="ECO:0000313" key="10">
    <source>
        <dbReference type="Proteomes" id="UP000091820"/>
    </source>
</evidence>
<dbReference type="GO" id="GO:0004527">
    <property type="term" value="F:exonuclease activity"/>
    <property type="evidence" value="ECO:0007669"/>
    <property type="project" value="UniProtKB-KW"/>
</dbReference>
<dbReference type="InterPro" id="IPR013520">
    <property type="entry name" value="Ribonucl_H"/>
</dbReference>
<dbReference type="GO" id="GO:0003676">
    <property type="term" value="F:nucleic acid binding"/>
    <property type="evidence" value="ECO:0007669"/>
    <property type="project" value="InterPro"/>
</dbReference>
<evidence type="ECO:0000256" key="7">
    <source>
        <dbReference type="SAM" id="Coils"/>
    </source>
</evidence>
<evidence type="ECO:0000313" key="9">
    <source>
        <dbReference type="EnsemblMetazoa" id="GBRI034733-PA"/>
    </source>
</evidence>
<evidence type="ECO:0000256" key="2">
    <source>
        <dbReference type="ARBA" id="ARBA00006357"/>
    </source>
</evidence>
<reference evidence="10" key="1">
    <citation type="submission" date="2014-03" db="EMBL/GenBank/DDBJ databases">
        <authorList>
            <person name="Aksoy S."/>
            <person name="Warren W."/>
            <person name="Wilson R.K."/>
        </authorList>
    </citation>
    <scope>NUCLEOTIDE SEQUENCE [LARGE SCALE GENOMIC DNA]</scope>
    <source>
        <strain evidence="10">IAEA</strain>
    </source>
</reference>
<sequence length="681" mass="76579">MKTLTPKQQERNERKKKKLAALANLVELNDKDRQLVAMSESKVEDEEFCIKADDDYGFTKVNNKKKTVKNKTAVSAHAQTHGEPITKKAKVAEDIACINQSSDVSGAYGDNMKQIKLSEKEYKELKKQLRERKRQLENMPAVRLRDFGQKALLSVEDEERTPLFLTDIQHLAMSALLGKHSPCSPERWCCFEKSKQLSHTVVLTLEGLSLYHYLSNENKFEETKKVFETRLEVIMPPCKEGSIIEELAQIPLTCVQAEQLIEKHGSLEAALELNKDPTLLIKNIFPVANAPVEIAANDLHPNDKFPRTKLLLSALQMVDEGYPMPLRGELSKHFSSYVFTKPQYIPVTNRSPLFGVDCEMCRTVKGYNELTRISIVNENLETVYETLVRPSNKIIDYLTPYSGITPEIMKTVTKTLKEVHKEVQELLPPDAILVGQSLNCDLNAMRMMHPYVIDTSVCFNISGVRRRKSKLQKLALTFLKETIQEHDGGHDSVEDSISSLKLVKMKLANSVEFGDEVLTQKKRVHDIIRAASGDAIKNNLFAHANVRDKRTAIITAKSLPKAVQELLKQADKAQGNNPNKTVMLVELESNKEAVRKTREICLENALTLTNLYVTADQLLPSSMDDTLEHVNKWISKIYKSIGNNGLFLVLMGCAPECSSGVAMFSIKRNAAEAAAQSPIMD</sequence>
<keyword evidence="4" id="KW-0378">Hydrolase</keyword>
<dbReference type="GO" id="GO:0005634">
    <property type="term" value="C:nucleus"/>
    <property type="evidence" value="ECO:0007669"/>
    <property type="project" value="UniProtKB-SubCell"/>
</dbReference>
<dbReference type="VEuPathDB" id="VectorBase:GBRI034733"/>
<dbReference type="PANTHER" id="PTHR12801">
    <property type="entry name" value="RNA EXONUCLEASE REXO1 / RECO3 FAMILY MEMBER-RELATED"/>
    <property type="match status" value="1"/>
</dbReference>
<keyword evidence="10" id="KW-1185">Reference proteome</keyword>
<keyword evidence="6" id="KW-0539">Nucleus</keyword>